<evidence type="ECO:0000313" key="11">
    <source>
        <dbReference type="Proteomes" id="UP001174677"/>
    </source>
</evidence>
<keyword evidence="6" id="KW-0539">Nucleus</keyword>
<reference evidence="10" key="1">
    <citation type="journal article" date="2023" name="Plant Biotechnol. J.">
        <title>Chromosome-level wild Hevea brasiliensis genome provides new tools for genomic-assisted breeding and valuable loci to elevate rubber yield.</title>
        <authorList>
            <person name="Cheng H."/>
            <person name="Song X."/>
            <person name="Hu Y."/>
            <person name="Wu T."/>
            <person name="Yang Q."/>
            <person name="An Z."/>
            <person name="Feng S."/>
            <person name="Deng Z."/>
            <person name="Wu W."/>
            <person name="Zeng X."/>
            <person name="Tu M."/>
            <person name="Wang X."/>
            <person name="Huang H."/>
        </authorList>
    </citation>
    <scope>NUCLEOTIDE SEQUENCE</scope>
    <source>
        <strain evidence="10">MT/VB/25A 57/8</strain>
    </source>
</reference>
<dbReference type="SMART" id="SM00382">
    <property type="entry name" value="AAA"/>
    <property type="match status" value="1"/>
</dbReference>
<feature type="region of interest" description="Disordered" evidence="8">
    <location>
        <begin position="19"/>
        <end position="143"/>
    </location>
</feature>
<evidence type="ECO:0000256" key="3">
    <source>
        <dbReference type="ARBA" id="ARBA00022741"/>
    </source>
</evidence>
<evidence type="ECO:0000256" key="8">
    <source>
        <dbReference type="SAM" id="MobiDB-lite"/>
    </source>
</evidence>
<sequence length="1255" mass="140913">MDKSPDGEGPTTLAAAAEEIQQRGSSRISRRLVQSTLFPHKSPVIESKDDQKDDKECNGEVKDGDDEQCCGSQGKKKRTRKRKESPQTKTPKVSRRAKKVSSAEATPEKDTTSKKPKGSSINSVGRKNATPKKNGTSNGKNADHLIENRDALLQIPNLRLEAKMMAEENSRVFGGKQMHPFFLSQNVGKIGHKTAIERKPRSISIGPIHVFERDQDDAEPLDWRDWKFCEKLFANSSFTPESSFSSIFECTVKSLSFDEFPSVLHPIVLPFQDNTPLVECLPQQELLYEASATAMSSGPQVECYQLIKDAETDYQVDEVGLLSGCVRKSDADQQSKIQQERMSSHLGCANQPDNRLWTNKYQPKKAMEICGNDDSVKFLNEWLCTWHQRSHETSKASSVADECYMHDPDYKCSQNDSDSENISEEASFKNVLLITGLVGSGKSAAIYACAKEQGFRVLEVNTSECRNGAAVKERFGVLDSQSTLDSQLLQWSQESTLEFQIMDIIKPPAAHPNGKMVQEIDSEVIEVISIADEDISHEATETFEKVVYKDSSVACGQGQLKPLILFEDVDVIFSEDRGFISAIQQISGKVKWPVILTTNSDKPVLPDNLDRLELCFKRPLEKELFQHLYMVCSAEKANVQPHLVEQLIEFCQRDMRKIIMHLQFWCQGEQFRKGNEVRRLFSPMPFDLEDGYQILPKMIPWDFPSQLSEVVEKEITMSLCMMEENGIFTEVIEDKFDDKDVQNNLEKHIYEIDSIEAKKKVMLSKNCFDHDCIDFIASFNPACGFFDSSNSTVPFSQKSHKRKLVVMSSDSEDDRLPTSPDKDIINEFSLEKGEFASHHPSMQKGFSPSTELQLFSETAVHLNVKDTCISVDMSCVPESSYVPETEIDDGTKIFFGRLSCDQVGQAEVLEEASVSNEFRQSILPVDANNFDESMPKLYKDSDLLSGTCDAIAVSSHEEVEDSQNDLMESIAREHQLMDECSCIDFSRKFKQHEEGRSSAVIDTVRESWRKLRDRHADLRHLVAAEHKYSPGIIRLACGMSNLISEAELLHTKCQSLDSFGLPMVFSEESEASSWCNEQLQMASTILQHGFCLYAKDIVAAGLNMGHKSSGDLIWEMLSTATKMKVSSSLGQNINTKTLNVGLGAEMALPENGPVTNSEQKLHYTNIIQSVVPSRAYMTIKGDAFYEYLSSLGHISRSESSRLSEGDGKNKRRRGRAARNYLSTGSLMLSPEEISLLGQSNMYGKISYQSLDTNIR</sequence>
<dbReference type="PANTHER" id="PTHR12172">
    <property type="entry name" value="CELL CYCLE CHECKPOINT PROTEIN RAD17"/>
    <property type="match status" value="1"/>
</dbReference>
<dbReference type="Proteomes" id="UP001174677">
    <property type="component" value="Chromosome 16"/>
</dbReference>
<dbReference type="InterPro" id="IPR027417">
    <property type="entry name" value="P-loop_NTPase"/>
</dbReference>
<name>A0ABQ9KQ40_HEVBR</name>
<keyword evidence="4" id="KW-0227">DNA damage</keyword>
<dbReference type="EMBL" id="JARPOI010000016">
    <property type="protein sequence ID" value="KAJ9146315.1"/>
    <property type="molecule type" value="Genomic_DNA"/>
</dbReference>
<accession>A0ABQ9KQ40</accession>
<dbReference type="InterPro" id="IPR003593">
    <property type="entry name" value="AAA+_ATPase"/>
</dbReference>
<evidence type="ECO:0000256" key="5">
    <source>
        <dbReference type="ARBA" id="ARBA00022840"/>
    </source>
</evidence>
<evidence type="ECO:0000256" key="2">
    <source>
        <dbReference type="ARBA" id="ARBA00006168"/>
    </source>
</evidence>
<gene>
    <name evidence="10" type="ORF">P3X46_028596</name>
</gene>
<comment type="caution">
    <text evidence="10">The sequence shown here is derived from an EMBL/GenBank/DDBJ whole genome shotgun (WGS) entry which is preliminary data.</text>
</comment>
<dbReference type="Gene3D" id="3.40.50.300">
    <property type="entry name" value="P-loop containing nucleotide triphosphate hydrolases"/>
    <property type="match status" value="1"/>
</dbReference>
<keyword evidence="11" id="KW-1185">Reference proteome</keyword>
<protein>
    <recommendedName>
        <fullName evidence="9">AAA+ ATPase domain-containing protein</fullName>
    </recommendedName>
</protein>
<evidence type="ECO:0000259" key="9">
    <source>
        <dbReference type="SMART" id="SM00382"/>
    </source>
</evidence>
<feature type="compositionally biased region" description="Polar residues" evidence="8">
    <location>
        <begin position="119"/>
        <end position="140"/>
    </location>
</feature>
<dbReference type="SUPFAM" id="SSF52540">
    <property type="entry name" value="P-loop containing nucleoside triphosphate hydrolases"/>
    <property type="match status" value="1"/>
</dbReference>
<keyword evidence="7" id="KW-0131">Cell cycle</keyword>
<evidence type="ECO:0000313" key="10">
    <source>
        <dbReference type="EMBL" id="KAJ9146315.1"/>
    </source>
</evidence>
<dbReference type="InterPro" id="IPR004582">
    <property type="entry name" value="Checkpoint_prot_Rad17_Rad24"/>
</dbReference>
<keyword evidence="5" id="KW-0067">ATP-binding</keyword>
<evidence type="ECO:0000256" key="1">
    <source>
        <dbReference type="ARBA" id="ARBA00004123"/>
    </source>
</evidence>
<proteinExistence type="inferred from homology"/>
<dbReference type="Gene3D" id="1.10.8.60">
    <property type="match status" value="1"/>
</dbReference>
<comment type="subcellular location">
    <subcellularLocation>
        <location evidence="1">Nucleus</location>
    </subcellularLocation>
</comment>
<comment type="similarity">
    <text evidence="2">Belongs to the rad17/RAD24 family.</text>
</comment>
<feature type="domain" description="AAA+ ATPase" evidence="9">
    <location>
        <begin position="428"/>
        <end position="620"/>
    </location>
</feature>
<feature type="compositionally biased region" description="Basic and acidic residues" evidence="8">
    <location>
        <begin position="46"/>
        <end position="62"/>
    </location>
</feature>
<organism evidence="10 11">
    <name type="scientific">Hevea brasiliensis</name>
    <name type="common">Para rubber tree</name>
    <name type="synonym">Siphonia brasiliensis</name>
    <dbReference type="NCBI Taxonomy" id="3981"/>
    <lineage>
        <taxon>Eukaryota</taxon>
        <taxon>Viridiplantae</taxon>
        <taxon>Streptophyta</taxon>
        <taxon>Embryophyta</taxon>
        <taxon>Tracheophyta</taxon>
        <taxon>Spermatophyta</taxon>
        <taxon>Magnoliopsida</taxon>
        <taxon>eudicotyledons</taxon>
        <taxon>Gunneridae</taxon>
        <taxon>Pentapetalae</taxon>
        <taxon>rosids</taxon>
        <taxon>fabids</taxon>
        <taxon>Malpighiales</taxon>
        <taxon>Euphorbiaceae</taxon>
        <taxon>Crotonoideae</taxon>
        <taxon>Micrandreae</taxon>
        <taxon>Hevea</taxon>
    </lineage>
</organism>
<dbReference type="PANTHER" id="PTHR12172:SF1">
    <property type="entry name" value="P-LOOP CONTAINING NUCLEOSIDE TRIPHOSPHATE HYDROLASES SUPERFAMILY PROTEIN"/>
    <property type="match status" value="1"/>
</dbReference>
<feature type="compositionally biased region" description="Basic residues" evidence="8">
    <location>
        <begin position="74"/>
        <end position="83"/>
    </location>
</feature>
<evidence type="ECO:0000256" key="4">
    <source>
        <dbReference type="ARBA" id="ARBA00022763"/>
    </source>
</evidence>
<evidence type="ECO:0000256" key="7">
    <source>
        <dbReference type="ARBA" id="ARBA00023306"/>
    </source>
</evidence>
<evidence type="ECO:0000256" key="6">
    <source>
        <dbReference type="ARBA" id="ARBA00023242"/>
    </source>
</evidence>
<keyword evidence="3" id="KW-0547">Nucleotide-binding</keyword>